<dbReference type="SUPFAM" id="SSF53448">
    <property type="entry name" value="Nucleotide-diphospho-sugar transferases"/>
    <property type="match status" value="1"/>
</dbReference>
<accession>A0AAE4HW73</accession>
<sequence>MVKTAVLMATYNGQNFIEEQLDSIRNQTLSPDYVLMRDDGSSDKTIEVVNNYINRYNLSGWLIQRNEKNLGWRLNFRQLLIDYQPLDADFVFFSDQDDIWYLDKNERQVEIMENHPEIDLLSADIDIKLMSEDATEPQNYNFNDEKELSKYPLNFSYHNYRQGWTFCIRKELINLIMPYYKEGLILSHDNLMTGISCLIGKGFNYNRPVGVHKRHGGNASGNLLNMRSTNQRHISELKLVMSYYTIAKAVLTELNHTNKNKIEDYFEFNVERLKNAKQRRLFATIKQVLLFGPYYDSFSNRIRDLIFIFKK</sequence>
<dbReference type="EMBL" id="JARQAG010000001">
    <property type="protein sequence ID" value="MDT2730991.1"/>
    <property type="molecule type" value="Genomic_DNA"/>
</dbReference>
<evidence type="ECO:0000313" key="3">
    <source>
        <dbReference type="Proteomes" id="UP001180515"/>
    </source>
</evidence>
<feature type="domain" description="Glycosyltransferase 2-like" evidence="1">
    <location>
        <begin position="6"/>
        <end position="119"/>
    </location>
</feature>
<proteinExistence type="predicted"/>
<comment type="caution">
    <text evidence="2">The sequence shown here is derived from an EMBL/GenBank/DDBJ whole genome shotgun (WGS) entry which is preliminary data.</text>
</comment>
<dbReference type="InterPro" id="IPR001173">
    <property type="entry name" value="Glyco_trans_2-like"/>
</dbReference>
<name>A0AAE4HW73_9STRE</name>
<organism evidence="2 3">
    <name type="scientific">Streptococcus parauberis</name>
    <dbReference type="NCBI Taxonomy" id="1348"/>
    <lineage>
        <taxon>Bacteria</taxon>
        <taxon>Bacillati</taxon>
        <taxon>Bacillota</taxon>
        <taxon>Bacilli</taxon>
        <taxon>Lactobacillales</taxon>
        <taxon>Streptococcaceae</taxon>
        <taxon>Streptococcus</taxon>
    </lineage>
</organism>
<dbReference type="Proteomes" id="UP001180515">
    <property type="component" value="Unassembled WGS sequence"/>
</dbReference>
<keyword evidence="2" id="KW-0808">Transferase</keyword>
<reference evidence="2" key="1">
    <citation type="submission" date="2023-03" db="EMBL/GenBank/DDBJ databases">
        <authorList>
            <person name="Shen W."/>
            <person name="Cai J."/>
        </authorList>
    </citation>
    <scope>NUCLEOTIDE SEQUENCE</scope>
    <source>
        <strain evidence="2">P82-2</strain>
    </source>
</reference>
<dbReference type="Gene3D" id="3.90.550.10">
    <property type="entry name" value="Spore Coat Polysaccharide Biosynthesis Protein SpsA, Chain A"/>
    <property type="match status" value="1"/>
</dbReference>
<evidence type="ECO:0000313" key="2">
    <source>
        <dbReference type="EMBL" id="MDT2730991.1"/>
    </source>
</evidence>
<dbReference type="PANTHER" id="PTHR22916">
    <property type="entry name" value="GLYCOSYLTRANSFERASE"/>
    <property type="match status" value="1"/>
</dbReference>
<dbReference type="PANTHER" id="PTHR22916:SF3">
    <property type="entry name" value="UDP-GLCNAC:BETAGAL BETA-1,3-N-ACETYLGLUCOSAMINYLTRANSFERASE-LIKE PROTEIN 1"/>
    <property type="match status" value="1"/>
</dbReference>
<gene>
    <name evidence="2" type="ORF">P7G31_01825</name>
</gene>
<dbReference type="EC" id="2.4.-.-" evidence="2"/>
<dbReference type="AlphaFoldDB" id="A0AAE4HW73"/>
<dbReference type="RefSeq" id="WP_100083915.1">
    <property type="nucleotide sequence ID" value="NZ_JARQAG010000001.1"/>
</dbReference>
<dbReference type="Pfam" id="PF00535">
    <property type="entry name" value="Glycos_transf_2"/>
    <property type="match status" value="1"/>
</dbReference>
<keyword evidence="2" id="KW-0328">Glycosyltransferase</keyword>
<evidence type="ECO:0000259" key="1">
    <source>
        <dbReference type="Pfam" id="PF00535"/>
    </source>
</evidence>
<dbReference type="InterPro" id="IPR029044">
    <property type="entry name" value="Nucleotide-diphossugar_trans"/>
</dbReference>
<protein>
    <submittedName>
        <fullName evidence="2">Glycosyltransferase</fullName>
        <ecNumber evidence="2">2.4.-.-</ecNumber>
    </submittedName>
</protein>
<dbReference type="GO" id="GO:0016758">
    <property type="term" value="F:hexosyltransferase activity"/>
    <property type="evidence" value="ECO:0007669"/>
    <property type="project" value="UniProtKB-ARBA"/>
</dbReference>